<evidence type="ECO:0000256" key="1">
    <source>
        <dbReference type="ARBA" id="ARBA00022723"/>
    </source>
</evidence>
<dbReference type="OrthoDB" id="6677380at2759"/>
<dbReference type="InterPro" id="IPR001841">
    <property type="entry name" value="Znf_RING"/>
</dbReference>
<dbReference type="AlphaFoldDB" id="A0A9P0GPC3"/>
<evidence type="ECO:0000256" key="2">
    <source>
        <dbReference type="ARBA" id="ARBA00022771"/>
    </source>
</evidence>
<dbReference type="EMBL" id="OU896722">
    <property type="protein sequence ID" value="CAH1154392.1"/>
    <property type="molecule type" value="Genomic_DNA"/>
</dbReference>
<gene>
    <name evidence="6" type="ORF">PHAECO_LOCUS5414</name>
</gene>
<feature type="domain" description="RING-type" evidence="5">
    <location>
        <begin position="298"/>
        <end position="333"/>
    </location>
</feature>
<dbReference type="GO" id="GO:0043161">
    <property type="term" value="P:proteasome-mediated ubiquitin-dependent protein catabolic process"/>
    <property type="evidence" value="ECO:0007669"/>
    <property type="project" value="TreeGrafter"/>
</dbReference>
<keyword evidence="7" id="KW-1185">Reference proteome</keyword>
<dbReference type="PANTHER" id="PTHR45877">
    <property type="entry name" value="E3 UBIQUITIN-PROTEIN LIGASE SIAH2"/>
    <property type="match status" value="1"/>
</dbReference>
<dbReference type="Pfam" id="PF21362">
    <property type="entry name" value="Sina_RING"/>
    <property type="match status" value="1"/>
</dbReference>
<dbReference type="Pfam" id="PF21361">
    <property type="entry name" value="Sina_ZnF"/>
    <property type="match status" value="1"/>
</dbReference>
<reference evidence="6" key="1">
    <citation type="submission" date="2022-01" db="EMBL/GenBank/DDBJ databases">
        <authorList>
            <person name="King R."/>
        </authorList>
    </citation>
    <scope>NUCLEOTIDE SEQUENCE</scope>
</reference>
<dbReference type="PANTHER" id="PTHR45877:SF2">
    <property type="entry name" value="E3 UBIQUITIN-PROTEIN LIGASE SINA-RELATED"/>
    <property type="match status" value="1"/>
</dbReference>
<protein>
    <recommendedName>
        <fullName evidence="5">RING-type domain-containing protein</fullName>
    </recommendedName>
</protein>
<dbReference type="InterPro" id="IPR004162">
    <property type="entry name" value="SINA-like_animal"/>
</dbReference>
<dbReference type="InterPro" id="IPR049548">
    <property type="entry name" value="Sina-like_RING"/>
</dbReference>
<dbReference type="SUPFAM" id="SSF57850">
    <property type="entry name" value="RING/U-box"/>
    <property type="match status" value="1"/>
</dbReference>
<keyword evidence="3" id="KW-0862">Zinc</keyword>
<dbReference type="InterPro" id="IPR013083">
    <property type="entry name" value="Znf_RING/FYVE/PHD"/>
</dbReference>
<dbReference type="GO" id="GO:0031624">
    <property type="term" value="F:ubiquitin conjugating enzyme binding"/>
    <property type="evidence" value="ECO:0007669"/>
    <property type="project" value="TreeGrafter"/>
</dbReference>
<dbReference type="SUPFAM" id="SSF49599">
    <property type="entry name" value="TRAF domain-like"/>
    <property type="match status" value="1"/>
</dbReference>
<sequence length="387" mass="44221">MADSLEQLIQTEITTLKCSLCQNIMSVPPVHLLSEDGTQLRCGRCEKVPKESFGRDFVFEKIANLLSFPCTYDGCDEVIPWGEVKDHEEVCNERTVICPINPLSCKYIKVMNIEKHCLNKHRDNIFYKSFTIKCETIHLPCVLVYEKQLFFIVIAISHSDFKINGVSLNNHTPFKYNLKFANSSNDACVTFEQKDIEKYDERKHCFNCVSNQQCTLIHHPLSKTYGNQASRITYSREIALNSIETLLKTPHSTEVQVTVEINLKSEVVANDTSPNNDMEPTDLISSYQTDHLRNSLQCPICMEYMIGDICNCENGHVVCFTCEAKLDSCPSCRTKFGKSRNLPLENLAEVLMLSCAFADKGCDFSGQVKMLFQHEKECHYNVKRMRL</sequence>
<evidence type="ECO:0000313" key="6">
    <source>
        <dbReference type="EMBL" id="CAH1154392.1"/>
    </source>
</evidence>
<dbReference type="GO" id="GO:0008270">
    <property type="term" value="F:zinc ion binding"/>
    <property type="evidence" value="ECO:0007669"/>
    <property type="project" value="UniProtKB-KW"/>
</dbReference>
<keyword evidence="1" id="KW-0479">Metal-binding</keyword>
<keyword evidence="2 4" id="KW-0863">Zinc-finger</keyword>
<dbReference type="PROSITE" id="PS50089">
    <property type="entry name" value="ZF_RING_2"/>
    <property type="match status" value="1"/>
</dbReference>
<accession>A0A9P0GPC3</accession>
<organism evidence="6 7">
    <name type="scientific">Phaedon cochleariae</name>
    <name type="common">Mustard beetle</name>
    <dbReference type="NCBI Taxonomy" id="80249"/>
    <lineage>
        <taxon>Eukaryota</taxon>
        <taxon>Metazoa</taxon>
        <taxon>Ecdysozoa</taxon>
        <taxon>Arthropoda</taxon>
        <taxon>Hexapoda</taxon>
        <taxon>Insecta</taxon>
        <taxon>Pterygota</taxon>
        <taxon>Neoptera</taxon>
        <taxon>Endopterygota</taxon>
        <taxon>Coleoptera</taxon>
        <taxon>Polyphaga</taxon>
        <taxon>Cucujiformia</taxon>
        <taxon>Chrysomeloidea</taxon>
        <taxon>Chrysomelidae</taxon>
        <taxon>Chrysomelinae</taxon>
        <taxon>Chrysomelini</taxon>
        <taxon>Phaedon</taxon>
    </lineage>
</organism>
<dbReference type="Proteomes" id="UP001153737">
    <property type="component" value="Chromosome 16"/>
</dbReference>
<dbReference type="GO" id="GO:0005737">
    <property type="term" value="C:cytoplasm"/>
    <property type="evidence" value="ECO:0007669"/>
    <property type="project" value="TreeGrafter"/>
</dbReference>
<evidence type="ECO:0000259" key="5">
    <source>
        <dbReference type="PROSITE" id="PS50089"/>
    </source>
</evidence>
<evidence type="ECO:0000256" key="4">
    <source>
        <dbReference type="PROSITE-ProRule" id="PRU00175"/>
    </source>
</evidence>
<evidence type="ECO:0000313" key="7">
    <source>
        <dbReference type="Proteomes" id="UP001153737"/>
    </source>
</evidence>
<reference evidence="6" key="2">
    <citation type="submission" date="2022-10" db="EMBL/GenBank/DDBJ databases">
        <authorList>
            <consortium name="ENA_rothamsted_submissions"/>
            <consortium name="culmorum"/>
            <person name="King R."/>
        </authorList>
    </citation>
    <scope>NUCLEOTIDE SEQUENCE</scope>
</reference>
<dbReference type="Gene3D" id="3.30.40.10">
    <property type="entry name" value="Zinc/RING finger domain, C3HC4 (zinc finger)"/>
    <property type="match status" value="2"/>
</dbReference>
<proteinExistence type="predicted"/>
<evidence type="ECO:0000256" key="3">
    <source>
        <dbReference type="ARBA" id="ARBA00022833"/>
    </source>
</evidence>
<name>A0A9P0GPC3_PHACE</name>
<dbReference type="GO" id="GO:0061630">
    <property type="term" value="F:ubiquitin protein ligase activity"/>
    <property type="evidence" value="ECO:0007669"/>
    <property type="project" value="TreeGrafter"/>
</dbReference>